<reference evidence="2 3" key="1">
    <citation type="submission" date="2024-09" db="EMBL/GenBank/DDBJ databases">
        <title>Genome sequencing and assembly of Phytophthora oleae, isolate VK10A, causative agent of rot of olive drupes.</title>
        <authorList>
            <person name="Conti Taguali S."/>
            <person name="Riolo M."/>
            <person name="La Spada F."/>
            <person name="Cacciola S.O."/>
            <person name="Dionisio G."/>
        </authorList>
    </citation>
    <scope>NUCLEOTIDE SEQUENCE [LARGE SCALE GENOMIC DNA]</scope>
    <source>
        <strain evidence="2 3">VK10A</strain>
    </source>
</reference>
<comment type="caution">
    <text evidence="2">The sequence shown here is derived from an EMBL/GenBank/DDBJ whole genome shotgun (WGS) entry which is preliminary data.</text>
</comment>
<name>A0ABD3FV80_9STRA</name>
<dbReference type="Gene3D" id="1.25.40.990">
    <property type="match status" value="1"/>
</dbReference>
<dbReference type="InterPro" id="IPR005062">
    <property type="entry name" value="SAC3/GANP/THP3_conserved"/>
</dbReference>
<evidence type="ECO:0000313" key="2">
    <source>
        <dbReference type="EMBL" id="KAL3670356.1"/>
    </source>
</evidence>
<sequence>MHELAGFDHEDVPELKDAGEFVVYDLLLHAQEPQAVAWMLLKLSPNLRRLPVVQRALRSFVALQTNDFHAFFTEFNAMTLLERAVSLRHLPKVWTCSLRMMNKGFGKQDRFSLEEIARWVGLADPQSEGEGGELAERLCNALNIQTQRLPPQTRMNNDAADSWEVVDVTSVKPSSVGFAQFKLAPLHDQIDSEAVRLLLRDITVRFEADLARKGSLLTTTELLMGESGTTG</sequence>
<dbReference type="Proteomes" id="UP001632037">
    <property type="component" value="Unassembled WGS sequence"/>
</dbReference>
<evidence type="ECO:0000259" key="1">
    <source>
        <dbReference type="Pfam" id="PF03399"/>
    </source>
</evidence>
<evidence type="ECO:0000313" key="3">
    <source>
        <dbReference type="Proteomes" id="UP001632037"/>
    </source>
</evidence>
<accession>A0ABD3FV80</accession>
<dbReference type="InterPro" id="IPR045107">
    <property type="entry name" value="SAC3/GANP/THP3"/>
</dbReference>
<keyword evidence="3" id="KW-1185">Reference proteome</keyword>
<organism evidence="2 3">
    <name type="scientific">Phytophthora oleae</name>
    <dbReference type="NCBI Taxonomy" id="2107226"/>
    <lineage>
        <taxon>Eukaryota</taxon>
        <taxon>Sar</taxon>
        <taxon>Stramenopiles</taxon>
        <taxon>Oomycota</taxon>
        <taxon>Peronosporomycetes</taxon>
        <taxon>Peronosporales</taxon>
        <taxon>Peronosporaceae</taxon>
        <taxon>Phytophthora</taxon>
    </lineage>
</organism>
<feature type="domain" description="SAC3/GANP/THP3 conserved" evidence="1">
    <location>
        <begin position="15"/>
        <end position="126"/>
    </location>
</feature>
<dbReference type="PANTHER" id="PTHR12436">
    <property type="entry name" value="80 KDA MCM3-ASSOCIATED PROTEIN"/>
    <property type="match status" value="1"/>
</dbReference>
<dbReference type="Pfam" id="PF03399">
    <property type="entry name" value="SAC3_GANP"/>
    <property type="match status" value="1"/>
</dbReference>
<gene>
    <name evidence="2" type="ORF">V7S43_004666</name>
</gene>
<proteinExistence type="predicted"/>
<protein>
    <recommendedName>
        <fullName evidence="1">SAC3/GANP/THP3 conserved domain-containing protein</fullName>
    </recommendedName>
</protein>
<dbReference type="AlphaFoldDB" id="A0ABD3FV80"/>
<dbReference type="EMBL" id="JBIMZQ010000007">
    <property type="protein sequence ID" value="KAL3670356.1"/>
    <property type="molecule type" value="Genomic_DNA"/>
</dbReference>
<dbReference type="PANTHER" id="PTHR12436:SF3">
    <property type="entry name" value="GERMINAL-CENTER ASSOCIATED NUCLEAR PROTEIN"/>
    <property type="match status" value="1"/>
</dbReference>